<feature type="transmembrane region" description="Helical" evidence="1">
    <location>
        <begin position="47"/>
        <end position="69"/>
    </location>
</feature>
<organism evidence="2 3">
    <name type="scientific">Halalkalibacter krulwichiae</name>
    <dbReference type="NCBI Taxonomy" id="199441"/>
    <lineage>
        <taxon>Bacteria</taxon>
        <taxon>Bacillati</taxon>
        <taxon>Bacillota</taxon>
        <taxon>Bacilli</taxon>
        <taxon>Bacillales</taxon>
        <taxon>Bacillaceae</taxon>
        <taxon>Halalkalibacter</taxon>
    </lineage>
</organism>
<dbReference type="AlphaFoldDB" id="A0A1X9MGS5"/>
<gene>
    <name evidence="2" type="ORF">BkAM31D_23820</name>
</gene>
<dbReference type="Proteomes" id="UP000193006">
    <property type="component" value="Chromosome"/>
</dbReference>
<evidence type="ECO:0000256" key="1">
    <source>
        <dbReference type="SAM" id="Phobius"/>
    </source>
</evidence>
<keyword evidence="3" id="KW-1185">Reference proteome</keyword>
<keyword evidence="1" id="KW-0472">Membrane</keyword>
<sequence length="78" mass="8956">MERTLVKTAIYSFILSFSMLLLFIDRVQTVQDATGAYSGVARTYPDYFLMLVRSSIAITLCVVIVVFLVKWWKGKKIE</sequence>
<protein>
    <submittedName>
        <fullName evidence="2">Uncharacterized protein</fullName>
    </submittedName>
</protein>
<keyword evidence="1" id="KW-0812">Transmembrane</keyword>
<reference evidence="2 3" key="1">
    <citation type="submission" date="2017-04" db="EMBL/GenBank/DDBJ databases">
        <title>Bacillus krulwichiae AM31D Genome sequencing and assembly.</title>
        <authorList>
            <person name="Krulwich T.A."/>
            <person name="Anastor L."/>
            <person name="Ehrlich R."/>
            <person name="Ehrlich G.D."/>
            <person name="Janto B."/>
        </authorList>
    </citation>
    <scope>NUCLEOTIDE SEQUENCE [LARGE SCALE GENOMIC DNA]</scope>
    <source>
        <strain evidence="2 3">AM31D</strain>
    </source>
</reference>
<evidence type="ECO:0000313" key="3">
    <source>
        <dbReference type="Proteomes" id="UP000193006"/>
    </source>
</evidence>
<dbReference type="EMBL" id="CP020814">
    <property type="protein sequence ID" value="ARK32638.1"/>
    <property type="molecule type" value="Genomic_DNA"/>
</dbReference>
<feature type="transmembrane region" description="Helical" evidence="1">
    <location>
        <begin position="9"/>
        <end position="27"/>
    </location>
</feature>
<dbReference type="STRING" id="199441.BkAM31D_23820"/>
<proteinExistence type="predicted"/>
<name>A0A1X9MGS5_9BACI</name>
<accession>A0A1X9MGS5</accession>
<evidence type="ECO:0000313" key="2">
    <source>
        <dbReference type="EMBL" id="ARK32638.1"/>
    </source>
</evidence>
<dbReference type="KEGG" id="bkw:BkAM31D_23820"/>
<keyword evidence="1" id="KW-1133">Transmembrane helix</keyword>
<dbReference type="RefSeq" id="WP_066154594.1">
    <property type="nucleotide sequence ID" value="NZ_CP020814.1"/>
</dbReference>